<feature type="domain" description="ABC3 transporter permease C-terminal" evidence="7">
    <location>
        <begin position="611"/>
        <end position="728"/>
    </location>
</feature>
<comment type="subcellular location">
    <subcellularLocation>
        <location evidence="1">Cell membrane</location>
        <topology evidence="1">Multi-pass membrane protein</topology>
    </subcellularLocation>
</comment>
<evidence type="ECO:0000313" key="9">
    <source>
        <dbReference type="Proteomes" id="UP000574276"/>
    </source>
</evidence>
<gene>
    <name evidence="8" type="ORF">H0486_10670</name>
</gene>
<reference evidence="8 9" key="1">
    <citation type="submission" date="2020-07" db="EMBL/GenBank/DDBJ databases">
        <title>Characterization and genome sequencing of isolate MD1, a novel member within the family Lachnospiraceae.</title>
        <authorList>
            <person name="Rettenmaier R."/>
            <person name="Di Bello L."/>
            <person name="Zinser C."/>
            <person name="Scheitz K."/>
            <person name="Liebl W."/>
            <person name="Zverlov V."/>
        </authorList>
    </citation>
    <scope>NUCLEOTIDE SEQUENCE [LARGE SCALE GENOMIC DNA]</scope>
    <source>
        <strain evidence="8 9">MD1</strain>
    </source>
</reference>
<dbReference type="Proteomes" id="UP000574276">
    <property type="component" value="Unassembled WGS sequence"/>
</dbReference>
<accession>A0A839K119</accession>
<dbReference type="Pfam" id="PF02687">
    <property type="entry name" value="FtsX"/>
    <property type="match status" value="2"/>
</dbReference>
<evidence type="ECO:0000256" key="1">
    <source>
        <dbReference type="ARBA" id="ARBA00004651"/>
    </source>
</evidence>
<dbReference type="EMBL" id="JACEGA010000001">
    <property type="protein sequence ID" value="MBB2183340.1"/>
    <property type="molecule type" value="Genomic_DNA"/>
</dbReference>
<evidence type="ECO:0000256" key="6">
    <source>
        <dbReference type="SAM" id="Phobius"/>
    </source>
</evidence>
<feature type="transmembrane region" description="Helical" evidence="6">
    <location>
        <begin position="660"/>
        <end position="682"/>
    </location>
</feature>
<feature type="transmembrane region" description="Helical" evidence="6">
    <location>
        <begin position="407"/>
        <end position="428"/>
    </location>
</feature>
<name>A0A839K119_9FIRM</name>
<evidence type="ECO:0000259" key="7">
    <source>
        <dbReference type="Pfam" id="PF02687"/>
    </source>
</evidence>
<feature type="transmembrane region" description="Helical" evidence="6">
    <location>
        <begin position="702"/>
        <end position="719"/>
    </location>
</feature>
<sequence>MRKSIFRLIFRKLRRHLPQLIGMTLLVLVGTAFFVTLYTIYLSYEDYANELFQTQGYADVTFYGEFDSDDVAVVEEEASIQQVQGRNVMDFRDGDITLRAITLTEGINTPYLYEGVLPVNSNECAVLNKHAQARNINLGDKMTVDGRELSVTALVASPEYVYMVQNERAMMAGANRFGVVFVSEGFFENTYNEIVALGDINKDTAKDLGETIGAVKTVIQSDQLNKVLFREDLKQIRTFSFVFPSIFALLIIMIIYVMCKRTISMERRQIGSYKALGVTGGRLLIIYTAQSAIMALIGALLGCIAAALLCDTIIEFFSSMFEVPELSFTFYPLLWGVVILACTLICVSAAIISVRCVLKPMPAELMRSRMPSGGKRILLERVAFLWNRMSFNTRYAFKSTLRNKGRFLAVFLGMCGSCALLTFALGFFNSAKYTQDTYFEDFIHYDALIELNPMLLEMEHPIEQYLDESSRALALPVEIKGKEYRLFIVQNNFDMLQLDTQRIEEGIMIPEYFAQQWNVTEGDTLMIDDTEVRVSGVFEQSFGLSLYTSYDYANDILEDFQLVYNVIFARDANVDALKELSREQGFEYSTQTDDKTSFASVMESLDTLIWFMLACAIILGLTVLYTVGLMNLSAREYEYMFMGVMGYPIKSIMLAHIKEAVMQLLLALPTGFLLGYGILNVVKTAFSGDNFVLSATIYTESYIYAGFIVIIMAVFIAIISRLRIVKLDIVEGLKVRDE</sequence>
<dbReference type="RefSeq" id="WP_228353001.1">
    <property type="nucleotide sequence ID" value="NZ_JACEGA010000001.1"/>
</dbReference>
<feature type="transmembrane region" description="Helical" evidence="6">
    <location>
        <begin position="20"/>
        <end position="44"/>
    </location>
</feature>
<evidence type="ECO:0000313" key="8">
    <source>
        <dbReference type="EMBL" id="MBB2183340.1"/>
    </source>
</evidence>
<organism evidence="8 9">
    <name type="scientific">Variimorphobacter saccharofermentans</name>
    <dbReference type="NCBI Taxonomy" id="2755051"/>
    <lineage>
        <taxon>Bacteria</taxon>
        <taxon>Bacillati</taxon>
        <taxon>Bacillota</taxon>
        <taxon>Clostridia</taxon>
        <taxon>Lachnospirales</taxon>
        <taxon>Lachnospiraceae</taxon>
        <taxon>Variimorphobacter</taxon>
    </lineage>
</organism>
<keyword evidence="9" id="KW-1185">Reference proteome</keyword>
<keyword evidence="2" id="KW-1003">Cell membrane</keyword>
<dbReference type="InterPro" id="IPR038766">
    <property type="entry name" value="Membrane_comp_ABC_pdt"/>
</dbReference>
<dbReference type="PANTHER" id="PTHR30287">
    <property type="entry name" value="MEMBRANE COMPONENT OF PREDICTED ABC SUPERFAMILY METABOLITE UPTAKE TRANSPORTER"/>
    <property type="match status" value="1"/>
</dbReference>
<evidence type="ECO:0000256" key="4">
    <source>
        <dbReference type="ARBA" id="ARBA00022989"/>
    </source>
</evidence>
<feature type="transmembrane region" description="Helical" evidence="6">
    <location>
        <begin position="334"/>
        <end position="358"/>
    </location>
</feature>
<feature type="transmembrane region" description="Helical" evidence="6">
    <location>
        <begin position="292"/>
        <end position="314"/>
    </location>
</feature>
<dbReference type="GO" id="GO:0005886">
    <property type="term" value="C:plasma membrane"/>
    <property type="evidence" value="ECO:0007669"/>
    <property type="project" value="UniProtKB-SubCell"/>
</dbReference>
<dbReference type="PANTHER" id="PTHR30287:SF2">
    <property type="entry name" value="BLL1001 PROTEIN"/>
    <property type="match status" value="1"/>
</dbReference>
<comment type="caution">
    <text evidence="8">The sequence shown here is derived from an EMBL/GenBank/DDBJ whole genome shotgun (WGS) entry which is preliminary data.</text>
</comment>
<proteinExistence type="predicted"/>
<evidence type="ECO:0000256" key="2">
    <source>
        <dbReference type="ARBA" id="ARBA00022475"/>
    </source>
</evidence>
<keyword evidence="4 6" id="KW-1133">Transmembrane helix</keyword>
<protein>
    <submittedName>
        <fullName evidence="8">ABC transporter permease</fullName>
    </submittedName>
</protein>
<feature type="transmembrane region" description="Helical" evidence="6">
    <location>
        <begin position="608"/>
        <end position="632"/>
    </location>
</feature>
<feature type="transmembrane region" description="Helical" evidence="6">
    <location>
        <begin position="239"/>
        <end position="259"/>
    </location>
</feature>
<feature type="domain" description="ABC3 transporter permease C-terminal" evidence="7">
    <location>
        <begin position="242"/>
        <end position="358"/>
    </location>
</feature>
<evidence type="ECO:0000256" key="5">
    <source>
        <dbReference type="ARBA" id="ARBA00023136"/>
    </source>
</evidence>
<dbReference type="AlphaFoldDB" id="A0A839K119"/>
<evidence type="ECO:0000256" key="3">
    <source>
        <dbReference type="ARBA" id="ARBA00022692"/>
    </source>
</evidence>
<keyword evidence="3 6" id="KW-0812">Transmembrane</keyword>
<keyword evidence="5 6" id="KW-0472">Membrane</keyword>
<dbReference type="InterPro" id="IPR003838">
    <property type="entry name" value="ABC3_permease_C"/>
</dbReference>